<keyword evidence="1" id="KW-0805">Transcription regulation</keyword>
<dbReference type="EMBL" id="CP013655">
    <property type="protein sequence ID" value="ALS37307.1"/>
    <property type="molecule type" value="Genomic_DNA"/>
</dbReference>
<sequence length="438" mass="50234">MPPELLTIVLNDIEKNLDNSLTAECLANQVGYSVYYFYRQFSAAVGMSLSAYILNRRLKKVLYEIASGKKAIDTAFLYGFDTYAGFYKAFVKEYGCSPKRYLAIYKNELNEKKEREILLMNLNKHEIKTVLNNWLIDPVTTIEKCSTINGIQQEKMVWKIGSDAFLHHTMDRNGELKNIAIAEALAKQGFASSIPIPTINGQSFVENKALLVLKKGIKGSPLTVDTIFQKELYPIAYGTAIAQLHNAFIALEGQILCDPSNLFETVKKWALPDVENQVKQWNLAIPELFFNNYITIFSKLYTELPVQMIHRDPNFENILFLENKVNGFIDFDLVEQNIRLVDPCYCATSILSQMTSDRYDDWLPLLTLILKSYDQINPLTKAEKSAVFYVICGIQMICVTYFGDRDNDDLTFKKLAKANRDMLEFIVHKQKEIERIFD</sequence>
<dbReference type="Gene3D" id="3.90.1200.10">
    <property type="match status" value="1"/>
</dbReference>
<dbReference type="AlphaFoldDB" id="A0A0U2VIH4"/>
<dbReference type="SUPFAM" id="SSF46689">
    <property type="entry name" value="Homeodomain-like"/>
    <property type="match status" value="2"/>
</dbReference>
<dbReference type="GO" id="GO:0003700">
    <property type="term" value="F:DNA-binding transcription factor activity"/>
    <property type="evidence" value="ECO:0007669"/>
    <property type="project" value="InterPro"/>
</dbReference>
<dbReference type="Pfam" id="PF01636">
    <property type="entry name" value="APH"/>
    <property type="match status" value="1"/>
</dbReference>
<keyword evidence="3" id="KW-0804">Transcription</keyword>
<dbReference type="Proteomes" id="UP000067523">
    <property type="component" value="Chromosome"/>
</dbReference>
<dbReference type="RefSeq" id="WP_208926980.1">
    <property type="nucleotide sequence ID" value="NZ_CP013655.1"/>
</dbReference>
<gene>
    <name evidence="5" type="ORF">ATZ35_09090</name>
</gene>
<dbReference type="InterPro" id="IPR002575">
    <property type="entry name" value="Aminoglycoside_PTrfase"/>
</dbReference>
<accession>A0A0U2VIH4</accession>
<keyword evidence="6" id="KW-1185">Reference proteome</keyword>
<evidence type="ECO:0000313" key="5">
    <source>
        <dbReference type="EMBL" id="ALS37307.1"/>
    </source>
</evidence>
<protein>
    <recommendedName>
        <fullName evidence="4">HTH araC/xylS-type domain-containing protein</fullName>
    </recommendedName>
</protein>
<keyword evidence="2" id="KW-0238">DNA-binding</keyword>
<evidence type="ECO:0000256" key="1">
    <source>
        <dbReference type="ARBA" id="ARBA00023015"/>
    </source>
</evidence>
<evidence type="ECO:0000259" key="4">
    <source>
        <dbReference type="PROSITE" id="PS01124"/>
    </source>
</evidence>
<proteinExistence type="predicted"/>
<organism evidence="5 6">
    <name type="scientific">Enterococcus rotai</name>
    <dbReference type="NCBI Taxonomy" id="118060"/>
    <lineage>
        <taxon>Bacteria</taxon>
        <taxon>Bacillati</taxon>
        <taxon>Bacillota</taxon>
        <taxon>Bacilli</taxon>
        <taxon>Lactobacillales</taxon>
        <taxon>Enterococcaceae</taxon>
        <taxon>Enterococcus</taxon>
    </lineage>
</organism>
<dbReference type="SMART" id="SM00342">
    <property type="entry name" value="HTH_ARAC"/>
    <property type="match status" value="1"/>
</dbReference>
<dbReference type="SUPFAM" id="SSF56112">
    <property type="entry name" value="Protein kinase-like (PK-like)"/>
    <property type="match status" value="1"/>
</dbReference>
<dbReference type="InterPro" id="IPR018060">
    <property type="entry name" value="HTH_AraC"/>
</dbReference>
<evidence type="ECO:0000256" key="2">
    <source>
        <dbReference type="ARBA" id="ARBA00023125"/>
    </source>
</evidence>
<dbReference type="STRING" id="118060.ATZ35_09090"/>
<name>A0A0U2VIH4_9ENTE</name>
<evidence type="ECO:0000313" key="6">
    <source>
        <dbReference type="Proteomes" id="UP000067523"/>
    </source>
</evidence>
<dbReference type="PANTHER" id="PTHR47504">
    <property type="entry name" value="RIGHT ORIGIN-BINDING PROTEIN"/>
    <property type="match status" value="1"/>
</dbReference>
<dbReference type="InterPro" id="IPR050959">
    <property type="entry name" value="MarA-like"/>
</dbReference>
<reference evidence="6" key="1">
    <citation type="submission" date="2015-12" db="EMBL/GenBank/DDBJ databases">
        <authorList>
            <person name="Lauer A."/>
            <person name="Humrighouse B."/>
            <person name="Loparev V."/>
            <person name="Shewmaker P.L."/>
            <person name="Whitney A.M."/>
            <person name="McLaughlin R.W."/>
        </authorList>
    </citation>
    <scope>NUCLEOTIDE SEQUENCE [LARGE SCALE GENOMIC DNA]</scope>
    <source>
        <strain evidence="6">LMG 26678</strain>
    </source>
</reference>
<dbReference type="GO" id="GO:0043565">
    <property type="term" value="F:sequence-specific DNA binding"/>
    <property type="evidence" value="ECO:0007669"/>
    <property type="project" value="InterPro"/>
</dbReference>
<dbReference type="Gene3D" id="1.10.10.60">
    <property type="entry name" value="Homeodomain-like"/>
    <property type="match status" value="2"/>
</dbReference>
<dbReference type="KEGG" id="erx:ATZ35_09090"/>
<dbReference type="Pfam" id="PF12833">
    <property type="entry name" value="HTH_18"/>
    <property type="match status" value="1"/>
</dbReference>
<evidence type="ECO:0000256" key="3">
    <source>
        <dbReference type="ARBA" id="ARBA00023163"/>
    </source>
</evidence>
<dbReference type="InterPro" id="IPR009057">
    <property type="entry name" value="Homeodomain-like_sf"/>
</dbReference>
<dbReference type="InterPro" id="IPR011009">
    <property type="entry name" value="Kinase-like_dom_sf"/>
</dbReference>
<feature type="domain" description="HTH araC/xylS-type" evidence="4">
    <location>
        <begin position="7"/>
        <end position="104"/>
    </location>
</feature>
<dbReference type="PANTHER" id="PTHR47504:SF6">
    <property type="entry name" value="ARAC-FAMILY TRANSCRIPTIONAL REGULATOR"/>
    <property type="match status" value="1"/>
</dbReference>
<dbReference type="PROSITE" id="PS01124">
    <property type="entry name" value="HTH_ARAC_FAMILY_2"/>
    <property type="match status" value="1"/>
</dbReference>